<evidence type="ECO:0000313" key="2">
    <source>
        <dbReference type="Proteomes" id="UP000594342"/>
    </source>
</evidence>
<sequence>MSYYFENKSRYQIIFPFTSDKIHVESDLDHGVFSCYEELKERGVKTPVFMVHDIDAGAMYELEIPKYKHLDVKGNVIDEPYNNTLRGDARRAAQNDQSMNQSGNQSGIFSTNGVNVNGVNKMYDANNQQQLSKGTVAIPSSNFSGSVNQINHVNPVLPDHLPMNAQLNTQPSQIPTQSQNLQQGIPQNSLYPPVQSVQIVQPNPSTDYDRVRQNEIITRLNHVEYQLDALKRIVKQKPKKEEEGCTIM</sequence>
<dbReference type="EMBL" id="UPSH01000001">
    <property type="protein sequence ID" value="VBB18010.1"/>
    <property type="molecule type" value="Genomic_DNA"/>
</dbReference>
<name>A0A5K0U876_9VIRU</name>
<dbReference type="Proteomes" id="UP000594342">
    <property type="component" value="Unassembled WGS sequence"/>
</dbReference>
<reference evidence="1 2" key="1">
    <citation type="submission" date="2018-10" db="EMBL/GenBank/DDBJ databases">
        <authorList>
            <consortium name="IHU Genomes"/>
        </authorList>
    </citation>
    <scope>NUCLEOTIDE SEQUENCE [LARGE SCALE GENOMIC DNA]</scope>
    <source>
        <strain evidence="1 2">A1</strain>
    </source>
</reference>
<comment type="caution">
    <text evidence="1">The sequence shown here is derived from an EMBL/GenBank/DDBJ whole genome shotgun (WGS) entry which is preliminary data.</text>
</comment>
<proteinExistence type="predicted"/>
<protein>
    <submittedName>
        <fullName evidence="1">Uncharacterized protein</fullName>
    </submittedName>
</protein>
<gene>
    <name evidence="1" type="ORF">YASMINEVIRUS_473</name>
</gene>
<evidence type="ECO:0000313" key="1">
    <source>
        <dbReference type="EMBL" id="VBB18010.1"/>
    </source>
</evidence>
<keyword evidence="2" id="KW-1185">Reference proteome</keyword>
<organism evidence="1 2">
    <name type="scientific">Yasminevirus sp. GU-2018</name>
    <dbReference type="NCBI Taxonomy" id="2420051"/>
    <lineage>
        <taxon>Viruses</taxon>
        <taxon>Varidnaviria</taxon>
        <taxon>Bamfordvirae</taxon>
        <taxon>Nucleocytoviricota</taxon>
        <taxon>Megaviricetes</taxon>
        <taxon>Imitervirales</taxon>
        <taxon>Mimiviridae</taxon>
        <taxon>Klosneuvirinae</taxon>
        <taxon>Yasminevirus</taxon>
        <taxon>Yasminevirus saudimassiliense</taxon>
    </lineage>
</organism>
<accession>A0A5K0U876</accession>